<keyword evidence="9" id="KW-1185">Reference proteome</keyword>
<protein>
    <recommendedName>
        <fullName evidence="5">Release factor glutamine methyltransferase</fullName>
        <shortName evidence="5">RF MTase</shortName>
        <ecNumber evidence="5">2.1.1.297</ecNumber>
    </recommendedName>
    <alternativeName>
        <fullName evidence="5">N5-glutamine methyltransferase PrmC</fullName>
    </alternativeName>
    <alternativeName>
        <fullName evidence="5">Protein-(glutamine-N5) MTase PrmC</fullName>
    </alternativeName>
    <alternativeName>
        <fullName evidence="5">Protein-glutamine N-methyltransferase PrmC</fullName>
    </alternativeName>
</protein>
<evidence type="ECO:0000256" key="4">
    <source>
        <dbReference type="ARBA" id="ARBA00048391"/>
    </source>
</evidence>
<dbReference type="GO" id="GO:0102559">
    <property type="term" value="F:peptide chain release factor N(5)-glutamine methyltransferase activity"/>
    <property type="evidence" value="ECO:0007669"/>
    <property type="project" value="UniProtKB-EC"/>
</dbReference>
<dbReference type="CDD" id="cd02440">
    <property type="entry name" value="AdoMet_MTases"/>
    <property type="match status" value="1"/>
</dbReference>
<dbReference type="PANTHER" id="PTHR18895:SF74">
    <property type="entry name" value="MTRF1L RELEASE FACTOR GLUTAMINE METHYLTRANSFERASE"/>
    <property type="match status" value="1"/>
</dbReference>
<evidence type="ECO:0000259" key="6">
    <source>
        <dbReference type="Pfam" id="PF05175"/>
    </source>
</evidence>
<organism evidence="8 9">
    <name type="scientific">Thiomicrorhabdus heinhorstiae</name>
    <dbReference type="NCBI Taxonomy" id="2748010"/>
    <lineage>
        <taxon>Bacteria</taxon>
        <taxon>Pseudomonadati</taxon>
        <taxon>Pseudomonadota</taxon>
        <taxon>Gammaproteobacteria</taxon>
        <taxon>Thiotrichales</taxon>
        <taxon>Piscirickettsiaceae</taxon>
        <taxon>Thiomicrorhabdus</taxon>
    </lineage>
</organism>
<dbReference type="NCBIfam" id="TIGR03534">
    <property type="entry name" value="RF_mod_PrmC"/>
    <property type="match status" value="1"/>
</dbReference>
<dbReference type="Pfam" id="PF17827">
    <property type="entry name" value="PrmC_N"/>
    <property type="match status" value="1"/>
</dbReference>
<dbReference type="Proteomes" id="UP001193680">
    <property type="component" value="Unassembled WGS sequence"/>
</dbReference>
<feature type="binding site" evidence="5">
    <location>
        <position position="189"/>
    </location>
    <ligand>
        <name>S-adenosyl-L-methionine</name>
        <dbReference type="ChEBI" id="CHEBI:59789"/>
    </ligand>
</feature>
<feature type="domain" description="Release factor glutamine methyltransferase N-terminal" evidence="7">
    <location>
        <begin position="7"/>
        <end position="77"/>
    </location>
</feature>
<dbReference type="Gene3D" id="3.40.50.150">
    <property type="entry name" value="Vaccinia Virus protein VP39"/>
    <property type="match status" value="1"/>
</dbReference>
<feature type="binding site" evidence="5">
    <location>
        <begin position="189"/>
        <end position="192"/>
    </location>
    <ligand>
        <name>substrate</name>
    </ligand>
</feature>
<comment type="caution">
    <text evidence="8">The sequence shown here is derived from an EMBL/GenBank/DDBJ whole genome shotgun (WGS) entry which is preliminary data.</text>
</comment>
<sequence length="287" mass="31782">MPTIESALRSAKQAFIDLGLTDSPQLDAEILLAHVLKQNRTYLFTWNDKELNSAQLNEFNALCRQRLSGEPIAHLTGSREFWGMELNVTAATLIPRPDTETLVESVLQKCLTPGSGKHLLDMGTGSGAIALALKKECPAAQVTALDFSKDALQVALSNAQRHALEIEFLHSDWFSALSPEQAFDVIVSNPPYIEENDPHLQQGDVRFEPITALTSGTDGLDDIRLLTRQSRDFLKPHGWLMIEHGYNQAEAVAELFELAGFEKIQSVRDYGDNPRVTLGQAPEQMSE</sequence>
<evidence type="ECO:0000256" key="3">
    <source>
        <dbReference type="ARBA" id="ARBA00022691"/>
    </source>
</evidence>
<dbReference type="EC" id="2.1.1.297" evidence="5"/>
<dbReference type="InterPro" id="IPR040758">
    <property type="entry name" value="PrmC_N"/>
</dbReference>
<dbReference type="InterPro" id="IPR002052">
    <property type="entry name" value="DNA_methylase_N6_adenine_CS"/>
</dbReference>
<keyword evidence="3 5" id="KW-0949">S-adenosyl-L-methionine</keyword>
<feature type="domain" description="Methyltransferase small" evidence="6">
    <location>
        <begin position="106"/>
        <end position="197"/>
    </location>
</feature>
<dbReference type="PROSITE" id="PS00092">
    <property type="entry name" value="N6_MTASE"/>
    <property type="match status" value="1"/>
</dbReference>
<evidence type="ECO:0000256" key="1">
    <source>
        <dbReference type="ARBA" id="ARBA00022603"/>
    </source>
</evidence>
<dbReference type="InterPro" id="IPR004556">
    <property type="entry name" value="HemK-like"/>
</dbReference>
<reference evidence="8 9" key="1">
    <citation type="submission" date="2020-11" db="EMBL/GenBank/DDBJ databases">
        <title>Sulfur oxidizing isolate from Hospital Hole Sinkhole.</title>
        <authorList>
            <person name="Scott K.M."/>
        </authorList>
    </citation>
    <scope>NUCLEOTIDE SEQUENCE [LARGE SCALE GENOMIC DNA]</scope>
    <source>
        <strain evidence="8 9">HH1</strain>
    </source>
</reference>
<dbReference type="EMBL" id="JACBGI020000015">
    <property type="protein sequence ID" value="MBF6058305.1"/>
    <property type="molecule type" value="Genomic_DNA"/>
</dbReference>
<accession>A0ABS0BWX4</accession>
<evidence type="ECO:0000313" key="9">
    <source>
        <dbReference type="Proteomes" id="UP001193680"/>
    </source>
</evidence>
<evidence type="ECO:0000256" key="2">
    <source>
        <dbReference type="ARBA" id="ARBA00022679"/>
    </source>
</evidence>
<keyword evidence="2 5" id="KW-0808">Transferase</keyword>
<dbReference type="Gene3D" id="1.10.8.10">
    <property type="entry name" value="DNA helicase RuvA subunit, C-terminal domain"/>
    <property type="match status" value="1"/>
</dbReference>
<dbReference type="Pfam" id="PF05175">
    <property type="entry name" value="MTS"/>
    <property type="match status" value="1"/>
</dbReference>
<evidence type="ECO:0000256" key="5">
    <source>
        <dbReference type="HAMAP-Rule" id="MF_02126"/>
    </source>
</evidence>
<comment type="similarity">
    <text evidence="5">Belongs to the protein N5-glutamine methyltransferase family. PrmC subfamily.</text>
</comment>
<dbReference type="PANTHER" id="PTHR18895">
    <property type="entry name" value="HEMK METHYLTRANSFERASE"/>
    <property type="match status" value="1"/>
</dbReference>
<dbReference type="SUPFAM" id="SSF53335">
    <property type="entry name" value="S-adenosyl-L-methionine-dependent methyltransferases"/>
    <property type="match status" value="1"/>
</dbReference>
<evidence type="ECO:0000313" key="8">
    <source>
        <dbReference type="EMBL" id="MBF6058305.1"/>
    </source>
</evidence>
<feature type="binding site" evidence="5">
    <location>
        <position position="173"/>
    </location>
    <ligand>
        <name>S-adenosyl-L-methionine</name>
        <dbReference type="ChEBI" id="CHEBI:59789"/>
    </ligand>
</feature>
<comment type="function">
    <text evidence="5">Methylates the class 1 translation termination release factors RF1/PrfA and RF2/PrfB on the glutamine residue of the universally conserved GGQ motif.</text>
</comment>
<evidence type="ECO:0000259" key="7">
    <source>
        <dbReference type="Pfam" id="PF17827"/>
    </source>
</evidence>
<feature type="binding site" evidence="5">
    <location>
        <begin position="123"/>
        <end position="127"/>
    </location>
    <ligand>
        <name>S-adenosyl-L-methionine</name>
        <dbReference type="ChEBI" id="CHEBI:59789"/>
    </ligand>
</feature>
<dbReference type="InterPro" id="IPR019874">
    <property type="entry name" value="RF_methyltr_PrmC"/>
</dbReference>
<gene>
    <name evidence="5 8" type="primary">prmC</name>
    <name evidence="8" type="ORF">H8792_008125</name>
</gene>
<dbReference type="NCBIfam" id="TIGR00536">
    <property type="entry name" value="hemK_fam"/>
    <property type="match status" value="1"/>
</dbReference>
<proteinExistence type="inferred from homology"/>
<dbReference type="RefSeq" id="WP_185978450.1">
    <property type="nucleotide sequence ID" value="NZ_JACBGI020000015.1"/>
</dbReference>
<dbReference type="HAMAP" id="MF_02126">
    <property type="entry name" value="RF_methyltr_PrmC"/>
    <property type="match status" value="1"/>
</dbReference>
<comment type="catalytic activity">
    <reaction evidence="4 5">
        <text>L-glutaminyl-[peptide chain release factor] + S-adenosyl-L-methionine = N(5)-methyl-L-glutaminyl-[peptide chain release factor] + S-adenosyl-L-homocysteine + H(+)</text>
        <dbReference type="Rhea" id="RHEA:42896"/>
        <dbReference type="Rhea" id="RHEA-COMP:10271"/>
        <dbReference type="Rhea" id="RHEA-COMP:10272"/>
        <dbReference type="ChEBI" id="CHEBI:15378"/>
        <dbReference type="ChEBI" id="CHEBI:30011"/>
        <dbReference type="ChEBI" id="CHEBI:57856"/>
        <dbReference type="ChEBI" id="CHEBI:59789"/>
        <dbReference type="ChEBI" id="CHEBI:61891"/>
        <dbReference type="EC" id="2.1.1.297"/>
    </reaction>
</comment>
<dbReference type="InterPro" id="IPR007848">
    <property type="entry name" value="Small_mtfrase_dom"/>
</dbReference>
<keyword evidence="1 5" id="KW-0489">Methyltransferase</keyword>
<feature type="binding site" evidence="5">
    <location>
        <position position="146"/>
    </location>
    <ligand>
        <name>S-adenosyl-L-methionine</name>
        <dbReference type="ChEBI" id="CHEBI:59789"/>
    </ligand>
</feature>
<dbReference type="GO" id="GO:0032259">
    <property type="term" value="P:methylation"/>
    <property type="evidence" value="ECO:0007669"/>
    <property type="project" value="UniProtKB-KW"/>
</dbReference>
<name>A0ABS0BWX4_9GAMM</name>
<dbReference type="InterPro" id="IPR050320">
    <property type="entry name" value="N5-glutamine_MTase"/>
</dbReference>
<dbReference type="InterPro" id="IPR029063">
    <property type="entry name" value="SAM-dependent_MTases_sf"/>
</dbReference>